<protein>
    <submittedName>
        <fullName evidence="1">Metallophosphatase</fullName>
    </submittedName>
</protein>
<organism evidence="1 2">
    <name type="scientific">Inconstantimicrobium mannanitabidum</name>
    <dbReference type="NCBI Taxonomy" id="1604901"/>
    <lineage>
        <taxon>Bacteria</taxon>
        <taxon>Bacillati</taxon>
        <taxon>Bacillota</taxon>
        <taxon>Clostridia</taxon>
        <taxon>Eubacteriales</taxon>
        <taxon>Clostridiaceae</taxon>
        <taxon>Inconstantimicrobium</taxon>
    </lineage>
</organism>
<proteinExistence type="predicted"/>
<reference evidence="1" key="1">
    <citation type="journal article" date="2025" name="Int. J. Syst. Evol. Microbiol.">
        <title>Inconstantimicrobium mannanitabidum sp. nov., a novel member of the family Clostridiaceae isolated from anoxic soil under the treatment of reductive soil disinfestation.</title>
        <authorList>
            <person name="Ueki A."/>
            <person name="Tonouchi A."/>
            <person name="Honma S."/>
            <person name="Kaku N."/>
            <person name="Ueki K."/>
        </authorList>
    </citation>
    <scope>NUCLEOTIDE SEQUENCE</scope>
    <source>
        <strain evidence="1">TW13</strain>
    </source>
</reference>
<dbReference type="Proteomes" id="UP001058074">
    <property type="component" value="Unassembled WGS sequence"/>
</dbReference>
<evidence type="ECO:0000313" key="2">
    <source>
        <dbReference type="Proteomes" id="UP001058074"/>
    </source>
</evidence>
<accession>A0ACB5R857</accession>
<dbReference type="EMBL" id="BROD01000001">
    <property type="protein sequence ID" value="GKX65255.1"/>
    <property type="molecule type" value="Genomic_DNA"/>
</dbReference>
<keyword evidence="2" id="KW-1185">Reference proteome</keyword>
<evidence type="ECO:0000313" key="1">
    <source>
        <dbReference type="EMBL" id="GKX65255.1"/>
    </source>
</evidence>
<sequence length="366" mass="41755">MYLLFFLIPALCMIPIGVYIYFYLRRMAKFWGINIESKLVRVGIIILTLCLVALSVNIWGMGALIVLHVVAIALSMELINLVCKRYKKWSKIYQSGLIPILLAALIIAYGYWNMRNMVETDYKIYTDKHIQGKGYRIAMITDLHYGTTMNKEKLQKYCDEITKQNPDMVVLGGDIVDENTTFSQMQEVLKAIGSIKSTYGTYYVYGNHDKNKYSQKPHYTVMQLDKELENNKIKLLQDKIYNINDEFTIVGRDDIGFAGEVQRKSTGDLASEVDSDKFILLLDHQPRELKQNNELGYDLQLSGHTHAGQIWPVGQVSGILGFGELNYGYKQLSHMQIIVSSGMAGWGYPIRTGAHSEYVIIDIKAR</sequence>
<gene>
    <name evidence="1" type="ORF">rsdtw13_05130</name>
</gene>
<name>A0ACB5R857_9CLOT</name>
<comment type="caution">
    <text evidence="1">The sequence shown here is derived from an EMBL/GenBank/DDBJ whole genome shotgun (WGS) entry which is preliminary data.</text>
</comment>